<dbReference type="GO" id="GO:0016747">
    <property type="term" value="F:acyltransferase activity, transferring groups other than amino-acyl groups"/>
    <property type="evidence" value="ECO:0007669"/>
    <property type="project" value="InterPro"/>
</dbReference>
<name>A0A0F9PBN8_9ZZZZ</name>
<gene>
    <name evidence="2" type="ORF">LCGC14_1235280</name>
</gene>
<dbReference type="Pfam" id="PF00583">
    <property type="entry name" value="Acetyltransf_1"/>
    <property type="match status" value="1"/>
</dbReference>
<comment type="caution">
    <text evidence="2">The sequence shown here is derived from an EMBL/GenBank/DDBJ whole genome shotgun (WGS) entry which is preliminary data.</text>
</comment>
<dbReference type="InterPro" id="IPR016181">
    <property type="entry name" value="Acyl_CoA_acyltransferase"/>
</dbReference>
<organism evidence="2">
    <name type="scientific">marine sediment metagenome</name>
    <dbReference type="NCBI Taxonomy" id="412755"/>
    <lineage>
        <taxon>unclassified sequences</taxon>
        <taxon>metagenomes</taxon>
        <taxon>ecological metagenomes</taxon>
    </lineage>
</organism>
<dbReference type="InterPro" id="IPR000182">
    <property type="entry name" value="GNAT_dom"/>
</dbReference>
<dbReference type="EMBL" id="LAZR01006628">
    <property type="protein sequence ID" value="KKM90777.1"/>
    <property type="molecule type" value="Genomic_DNA"/>
</dbReference>
<dbReference type="SUPFAM" id="SSF55729">
    <property type="entry name" value="Acyl-CoA N-acyltransferases (Nat)"/>
    <property type="match status" value="1"/>
</dbReference>
<dbReference type="AlphaFoldDB" id="A0A0F9PBN8"/>
<accession>A0A0F9PBN8</accession>
<protein>
    <recommendedName>
        <fullName evidence="1">N-acetyltransferase domain-containing protein</fullName>
    </recommendedName>
</protein>
<sequence length="226" mass="27082">MRYHEILEYETKKKQEITFKAEQDIKGDKNRGWKIDKLTAYVDGKDVGYIKIENIPKERYEQYYPTIVNYVSQISGTHILPIGKGHLHWKELETEDLRRSVKTAYWAILHKDYSVNEEFKKLPREDLEKMMDDIILPIKKRYGKQYKEFVDHHVDKPFVSYIFVEKDVRRQRIGVALYLTAAKWLKKQGLRLYASVGQSDEAKATWQYLEKHYNVKKDGDRRYLDV</sequence>
<feature type="domain" description="N-acetyltransferase" evidence="1">
    <location>
        <begin position="154"/>
        <end position="201"/>
    </location>
</feature>
<reference evidence="2" key="1">
    <citation type="journal article" date="2015" name="Nature">
        <title>Complex archaea that bridge the gap between prokaryotes and eukaryotes.</title>
        <authorList>
            <person name="Spang A."/>
            <person name="Saw J.H."/>
            <person name="Jorgensen S.L."/>
            <person name="Zaremba-Niedzwiedzka K."/>
            <person name="Martijn J."/>
            <person name="Lind A.E."/>
            <person name="van Eijk R."/>
            <person name="Schleper C."/>
            <person name="Guy L."/>
            <person name="Ettema T.J."/>
        </authorList>
    </citation>
    <scope>NUCLEOTIDE SEQUENCE</scope>
</reference>
<evidence type="ECO:0000313" key="2">
    <source>
        <dbReference type="EMBL" id="KKM90777.1"/>
    </source>
</evidence>
<proteinExistence type="predicted"/>
<evidence type="ECO:0000259" key="1">
    <source>
        <dbReference type="Pfam" id="PF00583"/>
    </source>
</evidence>